<keyword evidence="2" id="KW-0805">Transcription regulation</keyword>
<evidence type="ECO:0000313" key="7">
    <source>
        <dbReference type="Proteomes" id="UP001157006"/>
    </source>
</evidence>
<sequence>MVNYMDHSNNEHFSEVTKMTLSKIKHNRGLSHNVAMCTYHDNTSPGYEWLLPAWVTEERHMNSGRIYKYYYDPEGNRYNSKSEVKAAWEKDGLVLID</sequence>
<evidence type="ECO:0000256" key="3">
    <source>
        <dbReference type="ARBA" id="ARBA00023125"/>
    </source>
</evidence>
<dbReference type="EMBL" id="OX451735">
    <property type="protein sequence ID" value="CAI8595171.1"/>
    <property type="molecule type" value="Genomic_DNA"/>
</dbReference>
<keyword evidence="3" id="KW-0238">DNA-binding</keyword>
<keyword evidence="7" id="KW-1185">Reference proteome</keyword>
<comment type="subcellular location">
    <subcellularLocation>
        <location evidence="1">Nucleus</location>
    </subcellularLocation>
</comment>
<dbReference type="Proteomes" id="UP001157006">
    <property type="component" value="Chromosome 1S"/>
</dbReference>
<evidence type="ECO:0000256" key="5">
    <source>
        <dbReference type="ARBA" id="ARBA00023242"/>
    </source>
</evidence>
<dbReference type="SUPFAM" id="SSF54171">
    <property type="entry name" value="DNA-binding domain"/>
    <property type="match status" value="1"/>
</dbReference>
<dbReference type="GO" id="GO:0003677">
    <property type="term" value="F:DNA binding"/>
    <property type="evidence" value="ECO:0007669"/>
    <property type="project" value="UniProtKB-KW"/>
</dbReference>
<proteinExistence type="predicted"/>
<dbReference type="Gene3D" id="3.30.890.10">
    <property type="entry name" value="Methyl-cpg-binding Protein 2, Chain A"/>
    <property type="match status" value="1"/>
</dbReference>
<keyword evidence="5" id="KW-0539">Nucleus</keyword>
<gene>
    <name evidence="6" type="ORF">VFH_I178520</name>
</gene>
<evidence type="ECO:0000256" key="1">
    <source>
        <dbReference type="ARBA" id="ARBA00004123"/>
    </source>
</evidence>
<dbReference type="AlphaFoldDB" id="A0AAV0ZB98"/>
<evidence type="ECO:0000256" key="2">
    <source>
        <dbReference type="ARBA" id="ARBA00023015"/>
    </source>
</evidence>
<organism evidence="6 7">
    <name type="scientific">Vicia faba</name>
    <name type="common">Broad bean</name>
    <name type="synonym">Faba vulgaris</name>
    <dbReference type="NCBI Taxonomy" id="3906"/>
    <lineage>
        <taxon>Eukaryota</taxon>
        <taxon>Viridiplantae</taxon>
        <taxon>Streptophyta</taxon>
        <taxon>Embryophyta</taxon>
        <taxon>Tracheophyta</taxon>
        <taxon>Spermatophyta</taxon>
        <taxon>Magnoliopsida</taxon>
        <taxon>eudicotyledons</taxon>
        <taxon>Gunneridae</taxon>
        <taxon>Pentapetalae</taxon>
        <taxon>rosids</taxon>
        <taxon>fabids</taxon>
        <taxon>Fabales</taxon>
        <taxon>Fabaceae</taxon>
        <taxon>Papilionoideae</taxon>
        <taxon>50 kb inversion clade</taxon>
        <taxon>NPAAA clade</taxon>
        <taxon>Hologalegina</taxon>
        <taxon>IRL clade</taxon>
        <taxon>Fabeae</taxon>
        <taxon>Vicia</taxon>
    </lineage>
</organism>
<dbReference type="InterPro" id="IPR016177">
    <property type="entry name" value="DNA-bd_dom_sf"/>
</dbReference>
<accession>A0AAV0ZB98</accession>
<name>A0AAV0ZB98_VICFA</name>
<reference evidence="6 7" key="1">
    <citation type="submission" date="2023-01" db="EMBL/GenBank/DDBJ databases">
        <authorList>
            <person name="Kreplak J."/>
        </authorList>
    </citation>
    <scope>NUCLEOTIDE SEQUENCE [LARGE SCALE GENOMIC DNA]</scope>
</reference>
<keyword evidence="4" id="KW-0804">Transcription</keyword>
<protein>
    <submittedName>
        <fullName evidence="6">Uncharacterized protein</fullName>
    </submittedName>
</protein>
<evidence type="ECO:0000256" key="4">
    <source>
        <dbReference type="ARBA" id="ARBA00023163"/>
    </source>
</evidence>
<evidence type="ECO:0000313" key="6">
    <source>
        <dbReference type="EMBL" id="CAI8595171.1"/>
    </source>
</evidence>
<dbReference type="GO" id="GO:0005634">
    <property type="term" value="C:nucleus"/>
    <property type="evidence" value="ECO:0007669"/>
    <property type="project" value="UniProtKB-SubCell"/>
</dbReference>